<dbReference type="GO" id="GO:0009247">
    <property type="term" value="P:glycolipid biosynthetic process"/>
    <property type="evidence" value="ECO:0007669"/>
    <property type="project" value="InterPro"/>
</dbReference>
<protein>
    <submittedName>
        <fullName evidence="5">Monogalactosyldiacylglycerol synthase 2</fullName>
    </submittedName>
</protein>
<dbReference type="InterPro" id="IPR009695">
    <property type="entry name" value="Diacylglyc_glucosyltr_N"/>
</dbReference>
<dbReference type="PANTHER" id="PTHR43025:SF1">
    <property type="entry name" value="MONOGALACTOSYLDIACYLGLYCEROL SYNTHASE 2, CHLOROPLASTIC"/>
    <property type="match status" value="1"/>
</dbReference>
<reference evidence="5" key="1">
    <citation type="submission" date="2019-09" db="EMBL/GenBank/DDBJ databases">
        <title>Draft genome information of white flower Hibiscus syriacus.</title>
        <authorList>
            <person name="Kim Y.-M."/>
        </authorList>
    </citation>
    <scope>NUCLEOTIDE SEQUENCE [LARGE SCALE GENOMIC DNA]</scope>
    <source>
        <strain evidence="5">YM2019G1</strain>
    </source>
</reference>
<dbReference type="AlphaFoldDB" id="A0A6A3B547"/>
<evidence type="ECO:0000259" key="4">
    <source>
        <dbReference type="Pfam" id="PF06925"/>
    </source>
</evidence>
<dbReference type="Pfam" id="PF06925">
    <property type="entry name" value="MGDG_synth"/>
    <property type="match status" value="1"/>
</dbReference>
<sequence>MATMTNVSSSSNKVASITEKVWQTVYGKSSSGSISHLRRCSYENDDEFEDYDGFGTVPLMQMGAERTKNVLILMSDTGGGHRASAEAIRDAFRIEFGDDYQIFVKDVWKEYTGCPLNDMERSYKFMVKHVQLWKVAFHSTSPRWGSRAGLMEYKPDIIISVHPINATHSSLGS</sequence>
<dbReference type="EMBL" id="VEPZ02000929">
    <property type="protein sequence ID" value="KAE8710392.1"/>
    <property type="molecule type" value="Genomic_DNA"/>
</dbReference>
<comment type="similarity">
    <text evidence="1">Belongs to the glycosyltransferase 28 family.</text>
</comment>
<accession>A0A6A3B547</accession>
<name>A0A6A3B547_HIBSY</name>
<dbReference type="InterPro" id="IPR050519">
    <property type="entry name" value="Glycosyltransf_28_UgtP"/>
</dbReference>
<dbReference type="Proteomes" id="UP000436088">
    <property type="component" value="Unassembled WGS sequence"/>
</dbReference>
<evidence type="ECO:0000256" key="2">
    <source>
        <dbReference type="ARBA" id="ARBA00022676"/>
    </source>
</evidence>
<dbReference type="PANTHER" id="PTHR43025">
    <property type="entry name" value="MONOGALACTOSYLDIACYLGLYCEROL SYNTHASE"/>
    <property type="match status" value="1"/>
</dbReference>
<comment type="caution">
    <text evidence="5">The sequence shown here is derived from an EMBL/GenBank/DDBJ whole genome shotgun (WGS) entry which is preliminary data.</text>
</comment>
<proteinExistence type="inferred from homology"/>
<evidence type="ECO:0000313" key="5">
    <source>
        <dbReference type="EMBL" id="KAE8710392.1"/>
    </source>
</evidence>
<dbReference type="GO" id="GO:0016020">
    <property type="term" value="C:membrane"/>
    <property type="evidence" value="ECO:0007669"/>
    <property type="project" value="GOC"/>
</dbReference>
<keyword evidence="6" id="KW-1185">Reference proteome</keyword>
<keyword evidence="2" id="KW-0328">Glycosyltransferase</keyword>
<evidence type="ECO:0000256" key="1">
    <source>
        <dbReference type="ARBA" id="ARBA00006962"/>
    </source>
</evidence>
<organism evidence="5 6">
    <name type="scientific">Hibiscus syriacus</name>
    <name type="common">Rose of Sharon</name>
    <dbReference type="NCBI Taxonomy" id="106335"/>
    <lineage>
        <taxon>Eukaryota</taxon>
        <taxon>Viridiplantae</taxon>
        <taxon>Streptophyta</taxon>
        <taxon>Embryophyta</taxon>
        <taxon>Tracheophyta</taxon>
        <taxon>Spermatophyta</taxon>
        <taxon>Magnoliopsida</taxon>
        <taxon>eudicotyledons</taxon>
        <taxon>Gunneridae</taxon>
        <taxon>Pentapetalae</taxon>
        <taxon>rosids</taxon>
        <taxon>malvids</taxon>
        <taxon>Malvales</taxon>
        <taxon>Malvaceae</taxon>
        <taxon>Malvoideae</taxon>
        <taxon>Hibiscus</taxon>
    </lineage>
</organism>
<feature type="domain" description="Diacylglycerol glucosyltransferase N-terminal" evidence="4">
    <location>
        <begin position="81"/>
        <end position="145"/>
    </location>
</feature>
<dbReference type="GO" id="GO:0016758">
    <property type="term" value="F:hexosyltransferase activity"/>
    <property type="evidence" value="ECO:0007669"/>
    <property type="project" value="InterPro"/>
</dbReference>
<evidence type="ECO:0000256" key="3">
    <source>
        <dbReference type="ARBA" id="ARBA00022679"/>
    </source>
</evidence>
<evidence type="ECO:0000313" key="6">
    <source>
        <dbReference type="Proteomes" id="UP000436088"/>
    </source>
</evidence>
<keyword evidence="3" id="KW-0808">Transferase</keyword>
<gene>
    <name evidence="5" type="ORF">F3Y22_tig00110321pilonHSYRG00094</name>
</gene>